<name>A0A8H6IEH2_9AGAR</name>
<protein>
    <recommendedName>
        <fullName evidence="4">Malate dehydrogenase</fullName>
    </recommendedName>
</protein>
<dbReference type="PANTHER" id="PTHR35567:SF1">
    <property type="entry name" value="CONSERVED FUNGAL PROTEIN (AFU_ORTHOLOGUE AFUA_1G14230)"/>
    <property type="match status" value="1"/>
</dbReference>
<evidence type="ECO:0000313" key="3">
    <source>
        <dbReference type="Proteomes" id="UP000521943"/>
    </source>
</evidence>
<evidence type="ECO:0000313" key="2">
    <source>
        <dbReference type="EMBL" id="KAF6762788.1"/>
    </source>
</evidence>
<keyword evidence="3" id="KW-1185">Reference proteome</keyword>
<evidence type="ECO:0000256" key="1">
    <source>
        <dbReference type="SAM" id="SignalP"/>
    </source>
</evidence>
<sequence>MRPFLLSTLVVAVSAFGVSANKYKPCSLDGVDIIGRLPDTITPPMAHLTLSFVTAAIGSQNYTCSPNNNYTLVGAVAEVYDISCLAKSDEFTTVQDKLIGLWKSAPVGVTPHQVTSSSPETNANPLLGYHYFVPNPLGQPGNSPKWDFTSTGALYGNEEAFVTAARFTGDTAPTGKQDIDWVGTNAIDPAGLLAAQVYRTDTREGQPPSECRFGESPDIQVKYACKYWFYGSAVPAESGWA</sequence>
<dbReference type="Proteomes" id="UP000521943">
    <property type="component" value="Unassembled WGS sequence"/>
</dbReference>
<comment type="caution">
    <text evidence="2">The sequence shown here is derived from an EMBL/GenBank/DDBJ whole genome shotgun (WGS) entry which is preliminary data.</text>
</comment>
<organism evidence="2 3">
    <name type="scientific">Ephemerocybe angulata</name>
    <dbReference type="NCBI Taxonomy" id="980116"/>
    <lineage>
        <taxon>Eukaryota</taxon>
        <taxon>Fungi</taxon>
        <taxon>Dikarya</taxon>
        <taxon>Basidiomycota</taxon>
        <taxon>Agaricomycotina</taxon>
        <taxon>Agaricomycetes</taxon>
        <taxon>Agaricomycetidae</taxon>
        <taxon>Agaricales</taxon>
        <taxon>Agaricineae</taxon>
        <taxon>Psathyrellaceae</taxon>
        <taxon>Ephemerocybe</taxon>
    </lineage>
</organism>
<accession>A0A8H6IEH2</accession>
<feature type="chain" id="PRO_5034316747" description="Malate dehydrogenase" evidence="1">
    <location>
        <begin position="21"/>
        <end position="241"/>
    </location>
</feature>
<dbReference type="InterPro" id="IPR021851">
    <property type="entry name" value="DUF3455"/>
</dbReference>
<dbReference type="OrthoDB" id="1859733at2759"/>
<dbReference type="AlphaFoldDB" id="A0A8H6IEH2"/>
<evidence type="ECO:0008006" key="4">
    <source>
        <dbReference type="Google" id="ProtNLM"/>
    </source>
</evidence>
<feature type="signal peptide" evidence="1">
    <location>
        <begin position="1"/>
        <end position="20"/>
    </location>
</feature>
<dbReference type="Pfam" id="PF11937">
    <property type="entry name" value="DUF3455"/>
    <property type="match status" value="1"/>
</dbReference>
<reference evidence="2 3" key="1">
    <citation type="submission" date="2020-07" db="EMBL/GenBank/DDBJ databases">
        <title>Comparative genomics of pyrophilous fungi reveals a link between fire events and developmental genes.</title>
        <authorList>
            <consortium name="DOE Joint Genome Institute"/>
            <person name="Steindorff A.S."/>
            <person name="Carver A."/>
            <person name="Calhoun S."/>
            <person name="Stillman K."/>
            <person name="Liu H."/>
            <person name="Lipzen A."/>
            <person name="Pangilinan J."/>
            <person name="Labutti K."/>
            <person name="Bruns T.D."/>
            <person name="Grigoriev I.V."/>
        </authorList>
    </citation>
    <scope>NUCLEOTIDE SEQUENCE [LARGE SCALE GENOMIC DNA]</scope>
    <source>
        <strain evidence="2 3">CBS 144469</strain>
    </source>
</reference>
<keyword evidence="1" id="KW-0732">Signal</keyword>
<dbReference type="EMBL" id="JACGCI010000007">
    <property type="protein sequence ID" value="KAF6762788.1"/>
    <property type="molecule type" value="Genomic_DNA"/>
</dbReference>
<proteinExistence type="predicted"/>
<gene>
    <name evidence="2" type="ORF">DFP72DRAFT_567270</name>
</gene>
<dbReference type="PANTHER" id="PTHR35567">
    <property type="entry name" value="MALATE DEHYDROGENASE (AFU_ORTHOLOGUE AFUA_2G13800)"/>
    <property type="match status" value="1"/>
</dbReference>